<feature type="region of interest" description="Disordered" evidence="1">
    <location>
        <begin position="61"/>
        <end position="146"/>
    </location>
</feature>
<dbReference type="AlphaFoldDB" id="A0A0Q3S1E1"/>
<proteinExistence type="predicted"/>
<dbReference type="Proteomes" id="UP000008810">
    <property type="component" value="Chromosome 1"/>
</dbReference>
<keyword evidence="4" id="KW-1185">Reference proteome</keyword>
<reference evidence="3" key="3">
    <citation type="submission" date="2018-08" db="UniProtKB">
        <authorList>
            <consortium name="EnsemblPlants"/>
        </authorList>
    </citation>
    <scope>IDENTIFICATION</scope>
    <source>
        <strain evidence="3">cv. Bd21</strain>
    </source>
</reference>
<reference evidence="2" key="2">
    <citation type="submission" date="2017-06" db="EMBL/GenBank/DDBJ databases">
        <title>WGS assembly of Brachypodium distachyon.</title>
        <authorList>
            <consortium name="The International Brachypodium Initiative"/>
            <person name="Lucas S."/>
            <person name="Harmon-Smith M."/>
            <person name="Lail K."/>
            <person name="Tice H."/>
            <person name="Grimwood J."/>
            <person name="Bruce D."/>
            <person name="Barry K."/>
            <person name="Shu S."/>
            <person name="Lindquist E."/>
            <person name="Wang M."/>
            <person name="Pitluck S."/>
            <person name="Vogel J.P."/>
            <person name="Garvin D.F."/>
            <person name="Mockler T.C."/>
            <person name="Schmutz J."/>
            <person name="Rokhsar D."/>
            <person name="Bevan M.W."/>
        </authorList>
    </citation>
    <scope>NUCLEOTIDE SEQUENCE</scope>
    <source>
        <strain evidence="2">Bd21</strain>
    </source>
</reference>
<evidence type="ECO:0000313" key="4">
    <source>
        <dbReference type="Proteomes" id="UP000008810"/>
    </source>
</evidence>
<dbReference type="InParanoid" id="A0A0Q3S1E1"/>
<sequence>MLDVALSVPRSSRLEMGACIISFIGSTCLPPHRRIKIAAGREHRRPHCHCVGADDSPLLLLPPGSYRDRSSADLEEPEARTRRALGRNCEEIRHTRRPARPLPSVSVDGWSTPHLRHSALRRDLHGRRPPGRGPSPPQVRARRGPPRAPLRRDLFYWLPPRRAQLLLSSTSLVLAGGGTPRASAIRHEREREREGDLPVASMVQQRCAGRGLERRPAGRLAACLNQR</sequence>
<evidence type="ECO:0000313" key="2">
    <source>
        <dbReference type="EMBL" id="KQK18874.1"/>
    </source>
</evidence>
<accession>A0A0Q3S1E1</accession>
<dbReference type="Gramene" id="KQK18874">
    <property type="protein sequence ID" value="KQK18874"/>
    <property type="gene ID" value="BRADI_1g45205v3"/>
</dbReference>
<feature type="compositionally biased region" description="Basic residues" evidence="1">
    <location>
        <begin position="114"/>
        <end position="130"/>
    </location>
</feature>
<gene>
    <name evidence="2" type="ORF">BRADI_1g45205v3</name>
</gene>
<evidence type="ECO:0000313" key="3">
    <source>
        <dbReference type="EnsemblPlants" id="KQK18874"/>
    </source>
</evidence>
<evidence type="ECO:0000256" key="1">
    <source>
        <dbReference type="SAM" id="MobiDB-lite"/>
    </source>
</evidence>
<organism evidence="2">
    <name type="scientific">Brachypodium distachyon</name>
    <name type="common">Purple false brome</name>
    <name type="synonym">Trachynia distachya</name>
    <dbReference type="NCBI Taxonomy" id="15368"/>
    <lineage>
        <taxon>Eukaryota</taxon>
        <taxon>Viridiplantae</taxon>
        <taxon>Streptophyta</taxon>
        <taxon>Embryophyta</taxon>
        <taxon>Tracheophyta</taxon>
        <taxon>Spermatophyta</taxon>
        <taxon>Magnoliopsida</taxon>
        <taxon>Liliopsida</taxon>
        <taxon>Poales</taxon>
        <taxon>Poaceae</taxon>
        <taxon>BOP clade</taxon>
        <taxon>Pooideae</taxon>
        <taxon>Stipodae</taxon>
        <taxon>Brachypodieae</taxon>
        <taxon>Brachypodium</taxon>
    </lineage>
</organism>
<protein>
    <submittedName>
        <fullName evidence="2 3">Uncharacterized protein</fullName>
    </submittedName>
</protein>
<name>A0A0Q3S1E1_BRADI</name>
<dbReference type="EMBL" id="CM000880">
    <property type="protein sequence ID" value="KQK18874.1"/>
    <property type="molecule type" value="Genomic_DNA"/>
</dbReference>
<reference evidence="2 3" key="1">
    <citation type="journal article" date="2010" name="Nature">
        <title>Genome sequencing and analysis of the model grass Brachypodium distachyon.</title>
        <authorList>
            <consortium name="International Brachypodium Initiative"/>
        </authorList>
    </citation>
    <scope>NUCLEOTIDE SEQUENCE [LARGE SCALE GENOMIC DNA]</scope>
    <source>
        <strain evidence="2 3">Bd21</strain>
    </source>
</reference>
<dbReference type="EnsemblPlants" id="KQK18874">
    <property type="protein sequence ID" value="KQK18874"/>
    <property type="gene ID" value="BRADI_1g45205v3"/>
</dbReference>
<feature type="compositionally biased region" description="Basic and acidic residues" evidence="1">
    <location>
        <begin position="66"/>
        <end position="81"/>
    </location>
</feature>